<evidence type="ECO:0000256" key="3">
    <source>
        <dbReference type="ARBA" id="ARBA00022692"/>
    </source>
</evidence>
<evidence type="ECO:0000256" key="7">
    <source>
        <dbReference type="ARBA" id="ARBA00023303"/>
    </source>
</evidence>
<dbReference type="Proteomes" id="UP001165060">
    <property type="component" value="Unassembled WGS sequence"/>
</dbReference>
<comment type="caution">
    <text evidence="12">The sequence shown here is derived from an EMBL/GenBank/DDBJ whole genome shotgun (WGS) entry which is preliminary data.</text>
</comment>
<dbReference type="SUPFAM" id="SSF81324">
    <property type="entry name" value="Voltage-gated potassium channels"/>
    <property type="match status" value="2"/>
</dbReference>
<proteinExistence type="inferred from homology"/>
<dbReference type="PANTHER" id="PTHR11003:SF345">
    <property type="entry name" value="TWIK FAMILY OF POTASSIUM CHANNELS PROTEIN 18"/>
    <property type="match status" value="1"/>
</dbReference>
<keyword evidence="6 10" id="KW-0472">Membrane</keyword>
<evidence type="ECO:0000259" key="11">
    <source>
        <dbReference type="Pfam" id="PF07885"/>
    </source>
</evidence>
<dbReference type="PANTHER" id="PTHR11003">
    <property type="entry name" value="POTASSIUM CHANNEL, SUBFAMILY K"/>
    <property type="match status" value="1"/>
</dbReference>
<keyword evidence="3 8" id="KW-0812">Transmembrane</keyword>
<feature type="transmembrane region" description="Helical" evidence="10">
    <location>
        <begin position="329"/>
        <end position="351"/>
    </location>
</feature>
<evidence type="ECO:0000256" key="10">
    <source>
        <dbReference type="SAM" id="Phobius"/>
    </source>
</evidence>
<evidence type="ECO:0000256" key="5">
    <source>
        <dbReference type="ARBA" id="ARBA00023065"/>
    </source>
</evidence>
<organism evidence="12 13">
    <name type="scientific">Tetraparma gracilis</name>
    <dbReference type="NCBI Taxonomy" id="2962635"/>
    <lineage>
        <taxon>Eukaryota</taxon>
        <taxon>Sar</taxon>
        <taxon>Stramenopiles</taxon>
        <taxon>Ochrophyta</taxon>
        <taxon>Bolidophyceae</taxon>
        <taxon>Parmales</taxon>
        <taxon>Triparmaceae</taxon>
        <taxon>Tetraparma</taxon>
    </lineage>
</organism>
<evidence type="ECO:0000256" key="9">
    <source>
        <dbReference type="SAM" id="MobiDB-lite"/>
    </source>
</evidence>
<keyword evidence="2 8" id="KW-0813">Transport</keyword>
<evidence type="ECO:0000256" key="8">
    <source>
        <dbReference type="RuleBase" id="RU003857"/>
    </source>
</evidence>
<feature type="transmembrane region" description="Helical" evidence="10">
    <location>
        <begin position="290"/>
        <end position="309"/>
    </location>
</feature>
<sequence length="405" mass="45389">MSAPNRPPREAPDPLPADLEALSVALPATRGRRAMTFLSPPTNIQFKEKADPSWLQWLKSETSRAQWIWAFLATAVYILLSAALILKMEESRDRNQEAHLRDVLAKCHEHGDLISKAAAEMGITETMRENLAEIGLDFGICDSLAFKAESEAKTGVNYFIHWTYSSSLAFVTTTITTIGYGNLVPKTAGGKIATIFISLLGIPLSGFFLVKTARVVSTLLLWYSHLLHKRVFMRRQSLAAKSARRKRQTTGLDLVTRLSKVDFFFVQLVMCLIFCLSSAIWTMVAMRGKFTYFTSVWVIFATLTTIGYGDEVPFWHDEGIELPRKFIDLWLIPFFTFVFIVIGLSLVLSLFQSASDIFSMKSEKVLKGLSFGGSFGSERSVGFEAEEDDDDMLDEADERGTEQPL</sequence>
<dbReference type="Pfam" id="PF07885">
    <property type="entry name" value="Ion_trans_2"/>
    <property type="match status" value="2"/>
</dbReference>
<dbReference type="InterPro" id="IPR003280">
    <property type="entry name" value="2pore_dom_K_chnl"/>
</dbReference>
<feature type="transmembrane region" description="Helical" evidence="10">
    <location>
        <begin position="67"/>
        <end position="86"/>
    </location>
</feature>
<dbReference type="PRINTS" id="PR01333">
    <property type="entry name" value="2POREKCHANEL"/>
</dbReference>
<evidence type="ECO:0000256" key="2">
    <source>
        <dbReference type="ARBA" id="ARBA00022448"/>
    </source>
</evidence>
<keyword evidence="13" id="KW-1185">Reference proteome</keyword>
<feature type="domain" description="Potassium channel" evidence="11">
    <location>
        <begin position="269"/>
        <end position="357"/>
    </location>
</feature>
<keyword evidence="4 10" id="KW-1133">Transmembrane helix</keyword>
<dbReference type="Gene3D" id="1.10.287.70">
    <property type="match status" value="1"/>
</dbReference>
<accession>A0ABQ6N5Z1</accession>
<evidence type="ECO:0000313" key="13">
    <source>
        <dbReference type="Proteomes" id="UP001165060"/>
    </source>
</evidence>
<comment type="subcellular location">
    <subcellularLocation>
        <location evidence="1">Membrane</location>
        <topology evidence="1">Multi-pass membrane protein</topology>
    </subcellularLocation>
</comment>
<reference evidence="12 13" key="1">
    <citation type="journal article" date="2023" name="Commun. Biol.">
        <title>Genome analysis of Parmales, the sister group of diatoms, reveals the evolutionary specialization of diatoms from phago-mixotrophs to photoautotrophs.</title>
        <authorList>
            <person name="Ban H."/>
            <person name="Sato S."/>
            <person name="Yoshikawa S."/>
            <person name="Yamada K."/>
            <person name="Nakamura Y."/>
            <person name="Ichinomiya M."/>
            <person name="Sato N."/>
            <person name="Blanc-Mathieu R."/>
            <person name="Endo H."/>
            <person name="Kuwata A."/>
            <person name="Ogata H."/>
        </authorList>
    </citation>
    <scope>NUCLEOTIDE SEQUENCE [LARGE SCALE GENOMIC DNA]</scope>
</reference>
<evidence type="ECO:0000313" key="12">
    <source>
        <dbReference type="EMBL" id="GMI41044.1"/>
    </source>
</evidence>
<evidence type="ECO:0000256" key="1">
    <source>
        <dbReference type="ARBA" id="ARBA00004141"/>
    </source>
</evidence>
<dbReference type="InterPro" id="IPR013099">
    <property type="entry name" value="K_chnl_dom"/>
</dbReference>
<evidence type="ECO:0000256" key="4">
    <source>
        <dbReference type="ARBA" id="ARBA00022989"/>
    </source>
</evidence>
<comment type="similarity">
    <text evidence="8">Belongs to the two pore domain potassium channel (TC 1.A.1.8) family.</text>
</comment>
<feature type="transmembrane region" description="Helical" evidence="10">
    <location>
        <begin position="263"/>
        <end position="283"/>
    </location>
</feature>
<feature type="transmembrane region" description="Helical" evidence="10">
    <location>
        <begin position="192"/>
        <end position="210"/>
    </location>
</feature>
<feature type="region of interest" description="Disordered" evidence="9">
    <location>
        <begin position="373"/>
        <end position="405"/>
    </location>
</feature>
<dbReference type="EMBL" id="BRYB01002197">
    <property type="protein sequence ID" value="GMI41044.1"/>
    <property type="molecule type" value="Genomic_DNA"/>
</dbReference>
<keyword evidence="5 8" id="KW-0406">Ion transport</keyword>
<keyword evidence="7 8" id="KW-0407">Ion channel</keyword>
<protein>
    <recommendedName>
        <fullName evidence="11">Potassium channel domain-containing protein</fullName>
    </recommendedName>
</protein>
<name>A0ABQ6N5Z1_9STRA</name>
<evidence type="ECO:0000256" key="6">
    <source>
        <dbReference type="ARBA" id="ARBA00023136"/>
    </source>
</evidence>
<feature type="compositionally biased region" description="Acidic residues" evidence="9">
    <location>
        <begin position="384"/>
        <end position="397"/>
    </location>
</feature>
<feature type="domain" description="Potassium channel" evidence="11">
    <location>
        <begin position="159"/>
        <end position="216"/>
    </location>
</feature>
<gene>
    <name evidence="12" type="ORF">TeGR_g1934</name>
</gene>